<dbReference type="GO" id="GO:0050211">
    <property type="term" value="F:procollagen galactosyltransferase activity"/>
    <property type="evidence" value="ECO:0007669"/>
    <property type="project" value="TreeGrafter"/>
</dbReference>
<feature type="signal peptide" evidence="4">
    <location>
        <begin position="1"/>
        <end position="20"/>
    </location>
</feature>
<proteinExistence type="inferred from homology"/>
<dbReference type="AlphaFoldDB" id="A0AA38J1B0"/>
<dbReference type="SUPFAM" id="SSF53448">
    <property type="entry name" value="Nucleotide-diphospho-sugar transferases"/>
    <property type="match status" value="1"/>
</dbReference>
<evidence type="ECO:0000256" key="3">
    <source>
        <dbReference type="ARBA" id="ARBA00022679"/>
    </source>
</evidence>
<evidence type="ECO:0008006" key="7">
    <source>
        <dbReference type="Google" id="ProtNLM"/>
    </source>
</evidence>
<dbReference type="InterPro" id="IPR029044">
    <property type="entry name" value="Nucleotide-diphossugar_trans"/>
</dbReference>
<evidence type="ECO:0000256" key="1">
    <source>
        <dbReference type="ARBA" id="ARBA00006721"/>
    </source>
</evidence>
<comment type="similarity">
    <text evidence="1">Belongs to the glycosyltransferase 25 family.</text>
</comment>
<keyword evidence="4" id="KW-0732">Signal</keyword>
<organism evidence="5 6">
    <name type="scientific">Zophobas morio</name>
    <dbReference type="NCBI Taxonomy" id="2755281"/>
    <lineage>
        <taxon>Eukaryota</taxon>
        <taxon>Metazoa</taxon>
        <taxon>Ecdysozoa</taxon>
        <taxon>Arthropoda</taxon>
        <taxon>Hexapoda</taxon>
        <taxon>Insecta</taxon>
        <taxon>Pterygota</taxon>
        <taxon>Neoptera</taxon>
        <taxon>Endopterygota</taxon>
        <taxon>Coleoptera</taxon>
        <taxon>Polyphaga</taxon>
        <taxon>Cucujiformia</taxon>
        <taxon>Tenebrionidae</taxon>
        <taxon>Zophobas</taxon>
    </lineage>
</organism>
<accession>A0AA38J1B0</accession>
<gene>
    <name evidence="5" type="ORF">Zmor_007118</name>
</gene>
<dbReference type="PANTHER" id="PTHR10730">
    <property type="entry name" value="PROCOLLAGEN-LYSINE,2-OXOGLUTARATE 5-DIOXYGENASE/GLYCOSYLTRANSFERASE 25 FAMILY MEMBER"/>
    <property type="match status" value="1"/>
</dbReference>
<dbReference type="Proteomes" id="UP001168821">
    <property type="component" value="Unassembled WGS sequence"/>
</dbReference>
<evidence type="ECO:0000256" key="2">
    <source>
        <dbReference type="ARBA" id="ARBA00022676"/>
    </source>
</evidence>
<evidence type="ECO:0000256" key="4">
    <source>
        <dbReference type="SAM" id="SignalP"/>
    </source>
</evidence>
<feature type="chain" id="PRO_5041407762" description="Glycosyltransferase 25 family member" evidence="4">
    <location>
        <begin position="21"/>
        <end position="354"/>
    </location>
</feature>
<keyword evidence="2" id="KW-0328">Glycosyltransferase</keyword>
<evidence type="ECO:0000313" key="6">
    <source>
        <dbReference type="Proteomes" id="UP001168821"/>
    </source>
</evidence>
<sequence length="354" mass="41158">MCRRFVLFCVILCFKYVALSEWKKPTVFIAILARNKAHTLPYFLTTLENLAYPKDRISLWIRSDHNSDKTVEILHKWIATVKDQYHMINTAFVEGEESYVDEHGPAHWTKERFNHVISLRESALNLARDLWADYFLALDCDVFLTNPQTLNILISKNYTIVAPMLKSEGLYSNFWHGMTDDYYYQRTDDYKPVLNREKVGCFNVPMVHSCVLVDLRKYVSDLLTYNPQQVPNFDGPVDDIITFAIAANRSGVSLNLCNDETFGYVMVPLEQDDKLIMDLDQLTNIKLEILSEEEPLVVSKLLESYISFPEKDTLGFDKIFMINLVRRPERRRRMNLCFDELGLHVSVVDAVDGR</sequence>
<evidence type="ECO:0000313" key="5">
    <source>
        <dbReference type="EMBL" id="KAJ3662789.1"/>
    </source>
</evidence>
<dbReference type="PANTHER" id="PTHR10730:SF53">
    <property type="entry name" value="GLYCOSYLTRANSFERASE 25 FAMILY MEMBER"/>
    <property type="match status" value="1"/>
</dbReference>
<name>A0AA38J1B0_9CUCU</name>
<dbReference type="EMBL" id="JALNTZ010000002">
    <property type="protein sequence ID" value="KAJ3662789.1"/>
    <property type="molecule type" value="Genomic_DNA"/>
</dbReference>
<comment type="caution">
    <text evidence="5">The sequence shown here is derived from an EMBL/GenBank/DDBJ whole genome shotgun (WGS) entry which is preliminary data.</text>
</comment>
<reference evidence="5" key="1">
    <citation type="journal article" date="2023" name="G3 (Bethesda)">
        <title>Whole genome assemblies of Zophobas morio and Tenebrio molitor.</title>
        <authorList>
            <person name="Kaur S."/>
            <person name="Stinson S.A."/>
            <person name="diCenzo G.C."/>
        </authorList>
    </citation>
    <scope>NUCLEOTIDE SEQUENCE</scope>
    <source>
        <strain evidence="5">QUZm001</strain>
    </source>
</reference>
<dbReference type="Pfam" id="PF03452">
    <property type="entry name" value="Anp1"/>
    <property type="match status" value="1"/>
</dbReference>
<dbReference type="InterPro" id="IPR050757">
    <property type="entry name" value="Collagen_mod_GT25"/>
</dbReference>
<protein>
    <recommendedName>
        <fullName evidence="7">Glycosyltransferase 25 family member</fullName>
    </recommendedName>
</protein>
<dbReference type="Gene3D" id="3.90.550.10">
    <property type="entry name" value="Spore Coat Polysaccharide Biosynthesis Protein SpsA, Chain A"/>
    <property type="match status" value="1"/>
</dbReference>
<keyword evidence="3" id="KW-0808">Transferase</keyword>
<keyword evidence="6" id="KW-1185">Reference proteome</keyword>